<dbReference type="OrthoDB" id="9816296at2"/>
<evidence type="ECO:0000259" key="5">
    <source>
        <dbReference type="PROSITE" id="PS50977"/>
    </source>
</evidence>
<dbReference type="InterPro" id="IPR001647">
    <property type="entry name" value="HTH_TetR"/>
</dbReference>
<evidence type="ECO:0000313" key="7">
    <source>
        <dbReference type="Proteomes" id="UP000215896"/>
    </source>
</evidence>
<evidence type="ECO:0000256" key="1">
    <source>
        <dbReference type="ARBA" id="ARBA00023015"/>
    </source>
</evidence>
<reference evidence="6 7" key="1">
    <citation type="submission" date="2017-07" db="EMBL/GenBank/DDBJ databases">
        <title>Draft whole genome sequences of clinical Proprionibacteriaceae strains.</title>
        <authorList>
            <person name="Bernier A.-M."/>
            <person name="Bernard K."/>
            <person name="Domingo M.-C."/>
        </authorList>
    </citation>
    <scope>NUCLEOTIDE SEQUENCE [LARGE SCALE GENOMIC DNA]</scope>
    <source>
        <strain evidence="6 7">NML 030167</strain>
    </source>
</reference>
<dbReference type="AlphaFoldDB" id="A0A255GJK5"/>
<dbReference type="Pfam" id="PF00440">
    <property type="entry name" value="TetR_N"/>
    <property type="match status" value="1"/>
</dbReference>
<sequence>MPRQVDHDARRTEIVQGVWLVIARDGLAAVSMRTVAAAAGVSVGRIQHYFASKEELLRVSARAMIEAGTDRYREDTEQASPAGRLREALGHPIRRAAEPGPGVSIWYAYLTASATDAEIAAILAEGKRGQETLVAGLLGELGAPRRSALRDARALIALADGLTERVLIGDLTTREALAVLTSRLPD</sequence>
<name>A0A255GJK5_9ACTN</name>
<feature type="DNA-binding region" description="H-T-H motif" evidence="4">
    <location>
        <begin position="31"/>
        <end position="50"/>
    </location>
</feature>
<accession>A0A255GJK5</accession>
<dbReference type="GO" id="GO:0000976">
    <property type="term" value="F:transcription cis-regulatory region binding"/>
    <property type="evidence" value="ECO:0007669"/>
    <property type="project" value="TreeGrafter"/>
</dbReference>
<evidence type="ECO:0000256" key="3">
    <source>
        <dbReference type="ARBA" id="ARBA00023163"/>
    </source>
</evidence>
<protein>
    <submittedName>
        <fullName evidence="6">Transcriptional regulator</fullName>
    </submittedName>
</protein>
<dbReference type="PANTHER" id="PTHR30055:SF234">
    <property type="entry name" value="HTH-TYPE TRANSCRIPTIONAL REGULATOR BETI"/>
    <property type="match status" value="1"/>
</dbReference>
<dbReference type="PANTHER" id="PTHR30055">
    <property type="entry name" value="HTH-TYPE TRANSCRIPTIONAL REGULATOR RUTR"/>
    <property type="match status" value="1"/>
</dbReference>
<dbReference type="SUPFAM" id="SSF46689">
    <property type="entry name" value="Homeodomain-like"/>
    <property type="match status" value="1"/>
</dbReference>
<dbReference type="Gene3D" id="1.10.357.10">
    <property type="entry name" value="Tetracycline Repressor, domain 2"/>
    <property type="match status" value="1"/>
</dbReference>
<comment type="caution">
    <text evidence="6">The sequence shown here is derived from an EMBL/GenBank/DDBJ whole genome shotgun (WGS) entry which is preliminary data.</text>
</comment>
<proteinExistence type="predicted"/>
<keyword evidence="2 4" id="KW-0238">DNA-binding</keyword>
<dbReference type="SUPFAM" id="SSF48498">
    <property type="entry name" value="Tetracyclin repressor-like, C-terminal domain"/>
    <property type="match status" value="1"/>
</dbReference>
<dbReference type="InterPro" id="IPR050109">
    <property type="entry name" value="HTH-type_TetR-like_transc_reg"/>
</dbReference>
<dbReference type="InterPro" id="IPR009057">
    <property type="entry name" value="Homeodomain-like_sf"/>
</dbReference>
<gene>
    <name evidence="6" type="ORF">CGZ94_09185</name>
</gene>
<keyword evidence="7" id="KW-1185">Reference proteome</keyword>
<evidence type="ECO:0000256" key="2">
    <source>
        <dbReference type="ARBA" id="ARBA00023125"/>
    </source>
</evidence>
<keyword evidence="1" id="KW-0805">Transcription regulation</keyword>
<dbReference type="PROSITE" id="PS50977">
    <property type="entry name" value="HTH_TETR_2"/>
    <property type="match status" value="1"/>
</dbReference>
<keyword evidence="3" id="KW-0804">Transcription</keyword>
<dbReference type="Proteomes" id="UP000215896">
    <property type="component" value="Unassembled WGS sequence"/>
</dbReference>
<dbReference type="InterPro" id="IPR036271">
    <property type="entry name" value="Tet_transcr_reg_TetR-rel_C_sf"/>
</dbReference>
<evidence type="ECO:0000256" key="4">
    <source>
        <dbReference type="PROSITE-ProRule" id="PRU00335"/>
    </source>
</evidence>
<dbReference type="EMBL" id="NMVO01000012">
    <property type="protein sequence ID" value="OYO14726.1"/>
    <property type="molecule type" value="Genomic_DNA"/>
</dbReference>
<evidence type="ECO:0000313" key="6">
    <source>
        <dbReference type="EMBL" id="OYO14726.1"/>
    </source>
</evidence>
<dbReference type="GO" id="GO:0003700">
    <property type="term" value="F:DNA-binding transcription factor activity"/>
    <property type="evidence" value="ECO:0007669"/>
    <property type="project" value="TreeGrafter"/>
</dbReference>
<organism evidence="6 7">
    <name type="scientific">Enemella evansiae</name>
    <dbReference type="NCBI Taxonomy" id="2016499"/>
    <lineage>
        <taxon>Bacteria</taxon>
        <taxon>Bacillati</taxon>
        <taxon>Actinomycetota</taxon>
        <taxon>Actinomycetes</taxon>
        <taxon>Propionibacteriales</taxon>
        <taxon>Propionibacteriaceae</taxon>
        <taxon>Enemella</taxon>
    </lineage>
</organism>
<feature type="domain" description="HTH tetR-type" evidence="5">
    <location>
        <begin position="8"/>
        <end position="68"/>
    </location>
</feature>
<dbReference type="RefSeq" id="WP_094405409.1">
    <property type="nucleotide sequence ID" value="NZ_NMVO01000012.1"/>
</dbReference>